<reference evidence="2 3" key="2">
    <citation type="submission" date="2018-12" db="EMBL/GenBank/DDBJ databases">
        <title>Nakamurella antarcticus sp. nov., isolated from Antarctica South Shetland Islands soil.</title>
        <authorList>
            <person name="Peng F."/>
        </authorList>
    </citation>
    <scope>NUCLEOTIDE SEQUENCE [LARGE SCALE GENOMIC DNA]</scope>
    <source>
        <strain evidence="2 3">S14-144</strain>
    </source>
</reference>
<dbReference type="InterPro" id="IPR002560">
    <property type="entry name" value="Transposase_DDE"/>
</dbReference>
<protein>
    <recommendedName>
        <fullName evidence="1">Transposase IS204/IS1001/IS1096/IS1165 DDE domain-containing protein</fullName>
    </recommendedName>
</protein>
<dbReference type="Proteomes" id="UP000268084">
    <property type="component" value="Chromosome"/>
</dbReference>
<proteinExistence type="predicted"/>
<gene>
    <name evidence="2" type="ORF">EH165_03915</name>
</gene>
<keyword evidence="3" id="KW-1185">Reference proteome</keyword>
<organism evidence="2 3">
    <name type="scientific">Nakamurella antarctica</name>
    <dbReference type="NCBI Taxonomy" id="1902245"/>
    <lineage>
        <taxon>Bacteria</taxon>
        <taxon>Bacillati</taxon>
        <taxon>Actinomycetota</taxon>
        <taxon>Actinomycetes</taxon>
        <taxon>Nakamurellales</taxon>
        <taxon>Nakamurellaceae</taxon>
        <taxon>Nakamurella</taxon>
    </lineage>
</organism>
<evidence type="ECO:0000313" key="2">
    <source>
        <dbReference type="EMBL" id="AZI57433.1"/>
    </source>
</evidence>
<name>A0A3G8ZJI9_9ACTN</name>
<dbReference type="Pfam" id="PF01610">
    <property type="entry name" value="DDE_Tnp_ISL3"/>
    <property type="match status" value="1"/>
</dbReference>
<feature type="domain" description="Transposase IS204/IS1001/IS1096/IS1165 DDE" evidence="1">
    <location>
        <begin position="11"/>
        <end position="133"/>
    </location>
</feature>
<dbReference type="OrthoDB" id="3238779at2"/>
<sequence length="161" mass="18604">MAWTRRGRRGRKVDPEWGQRNRLLRAAKNLTEDELTKMLTAIRAADPTGGLEKCWQAKEKLRSVLSLAGTNPGRSQVWNLLIDFYQHCADADVPQLRRLAWTITIWQPSIIAGINTGISNGKTERYNRIVNSIAATPPQRRLERRQCRIRVQKYRKPRTTN</sequence>
<evidence type="ECO:0000313" key="3">
    <source>
        <dbReference type="Proteomes" id="UP000268084"/>
    </source>
</evidence>
<evidence type="ECO:0000259" key="1">
    <source>
        <dbReference type="Pfam" id="PF01610"/>
    </source>
</evidence>
<dbReference type="KEGG" id="nak:EH165_03915"/>
<accession>A0A3G8ZJI9</accession>
<dbReference type="RefSeq" id="WP_124798118.1">
    <property type="nucleotide sequence ID" value="NZ_CP034170.1"/>
</dbReference>
<dbReference type="AlphaFoldDB" id="A0A3G8ZJI9"/>
<reference evidence="2 3" key="1">
    <citation type="submission" date="2018-11" db="EMBL/GenBank/DDBJ databases">
        <authorList>
            <person name="Da X."/>
        </authorList>
    </citation>
    <scope>NUCLEOTIDE SEQUENCE [LARGE SCALE GENOMIC DNA]</scope>
    <source>
        <strain evidence="2 3">S14-144</strain>
    </source>
</reference>
<dbReference type="EMBL" id="CP034170">
    <property type="protein sequence ID" value="AZI57433.1"/>
    <property type="molecule type" value="Genomic_DNA"/>
</dbReference>